<dbReference type="GeneID" id="8300027"/>
<dbReference type="EMBL" id="GG692406">
    <property type="protein sequence ID" value="EER30123.1"/>
    <property type="molecule type" value="Genomic_DNA"/>
</dbReference>
<dbReference type="InterPro" id="IPR028115">
    <property type="entry name" value="DUF4484"/>
</dbReference>
<dbReference type="AlphaFoldDB" id="C5MJC0"/>
<accession>C5MJC0</accession>
<dbReference type="Proteomes" id="UP000002037">
    <property type="component" value="Unassembled WGS sequence"/>
</dbReference>
<gene>
    <name evidence="2" type="ORF">CTRG_06163</name>
</gene>
<dbReference type="OrthoDB" id="2152680at2759"/>
<dbReference type="RefSeq" id="XP_002546685.1">
    <property type="nucleotide sequence ID" value="XM_002546639.1"/>
</dbReference>
<dbReference type="VEuPathDB" id="FungiDB:CTRG_06163"/>
<feature type="domain" description="DUF4484" evidence="1">
    <location>
        <begin position="405"/>
        <end position="500"/>
    </location>
</feature>
<keyword evidence="3" id="KW-1185">Reference proteome</keyword>
<dbReference type="PANTHER" id="PTHR28153">
    <property type="entry name" value="PROTEIN, PUTATIVE-RELATED"/>
    <property type="match status" value="1"/>
</dbReference>
<dbReference type="GO" id="GO:0005811">
    <property type="term" value="C:lipid droplet"/>
    <property type="evidence" value="ECO:0007669"/>
    <property type="project" value="TreeGrafter"/>
</dbReference>
<proteinExistence type="predicted"/>
<dbReference type="eggNOG" id="KOG4704">
    <property type="taxonomic scope" value="Eukaryota"/>
</dbReference>
<reference evidence="2 3" key="1">
    <citation type="journal article" date="2009" name="Nature">
        <title>Evolution of pathogenicity and sexual reproduction in eight Candida genomes.</title>
        <authorList>
            <person name="Butler G."/>
            <person name="Rasmussen M.D."/>
            <person name="Lin M.F."/>
            <person name="Santos M.A."/>
            <person name="Sakthikumar S."/>
            <person name="Munro C.A."/>
            <person name="Rheinbay E."/>
            <person name="Grabherr M."/>
            <person name="Forche A."/>
            <person name="Reedy J.L."/>
            <person name="Agrafioti I."/>
            <person name="Arnaud M.B."/>
            <person name="Bates S."/>
            <person name="Brown A.J."/>
            <person name="Brunke S."/>
            <person name="Costanzo M.C."/>
            <person name="Fitzpatrick D.A."/>
            <person name="de Groot P.W."/>
            <person name="Harris D."/>
            <person name="Hoyer L.L."/>
            <person name="Hube B."/>
            <person name="Klis F.M."/>
            <person name="Kodira C."/>
            <person name="Lennard N."/>
            <person name="Logue M.E."/>
            <person name="Martin R."/>
            <person name="Neiman A.M."/>
            <person name="Nikolaou E."/>
            <person name="Quail M.A."/>
            <person name="Quinn J."/>
            <person name="Santos M.C."/>
            <person name="Schmitzberger F.F."/>
            <person name="Sherlock G."/>
            <person name="Shah P."/>
            <person name="Silverstein K.A."/>
            <person name="Skrzypek M.S."/>
            <person name="Soll D."/>
            <person name="Staggs R."/>
            <person name="Stansfield I."/>
            <person name="Stumpf M.P."/>
            <person name="Sudbery P.E."/>
            <person name="Srikantha T."/>
            <person name="Zeng Q."/>
            <person name="Berman J."/>
            <person name="Berriman M."/>
            <person name="Heitman J."/>
            <person name="Gow N.A."/>
            <person name="Lorenz M.C."/>
            <person name="Birren B.W."/>
            <person name="Kellis M."/>
            <person name="Cuomo C.A."/>
        </authorList>
    </citation>
    <scope>NUCLEOTIDE SEQUENCE [LARGE SCALE GENOMIC DNA]</scope>
    <source>
        <strain evidence="3">ATCC MYA-3404 / T1</strain>
    </source>
</reference>
<dbReference type="Pfam" id="PF14831">
    <property type="entry name" value="DUF4484"/>
    <property type="match status" value="1"/>
</dbReference>
<dbReference type="InterPro" id="IPR053056">
    <property type="entry name" value="Lipid_Metab_Assoc_Protein"/>
</dbReference>
<organism evidence="2 3">
    <name type="scientific">Candida tropicalis (strain ATCC MYA-3404 / T1)</name>
    <name type="common">Yeast</name>
    <dbReference type="NCBI Taxonomy" id="294747"/>
    <lineage>
        <taxon>Eukaryota</taxon>
        <taxon>Fungi</taxon>
        <taxon>Dikarya</taxon>
        <taxon>Ascomycota</taxon>
        <taxon>Saccharomycotina</taxon>
        <taxon>Pichiomycetes</taxon>
        <taxon>Debaryomycetaceae</taxon>
        <taxon>Candida/Lodderomyces clade</taxon>
        <taxon>Candida</taxon>
    </lineage>
</organism>
<dbReference type="Pfam" id="PF09804">
    <property type="entry name" value="DENND11"/>
    <property type="match status" value="2"/>
</dbReference>
<evidence type="ECO:0000313" key="3">
    <source>
        <dbReference type="Proteomes" id="UP000002037"/>
    </source>
</evidence>
<dbReference type="STRING" id="294747.C5MJC0"/>
<dbReference type="InterPro" id="IPR018626">
    <property type="entry name" value="LCHN/Anr2"/>
</dbReference>
<sequence length="501" mass="57772">MSYQSSTIIGVFLAEFDVKSGYKLVWSKSVIPEFDFDGLDYKAFPSGIHEFNNSTVLISHCFQDKIYYGLSKFYQYIIGDDSSDRSNVKMYALGVLCDSKPNPWKPNEFIRNGWEYVDSLNEKLVQFVHSQQYDNFKPIESVLEGMDGLSPTGPNINNHLLTKLPEMFRTLGPLVFVLYKQSLLRKNILIFNQHTKAHDDQDLLPNGEDHLFSISSYCYLLSLLSIIPQDIELISKTSAATYSQPVYHIGLNDLTGHLMKVKGYIGSTNDEILKDNPVYDVGVVIDEKASVFRFPSETLKATNKDYRKFQLIYQDLPAKKINISNHSNISTDDLNSLRTESVRNYNELDLRNDIIEPSWWKEEAIEPVSWIESIWSAFSWFATAGQQLETSPVTNPPIRHVQTEADLLDLIHIVGYFHKLTTKWFYIINEMVLEVLDDQVITEEQPLTERITIKLTYQDILEMELDPYSKEDLEFIKEFILLYWEVVDDVEIGVGFTNICC</sequence>
<evidence type="ECO:0000313" key="2">
    <source>
        <dbReference type="EMBL" id="EER30123.1"/>
    </source>
</evidence>
<protein>
    <recommendedName>
        <fullName evidence="1">DUF4484 domain-containing protein</fullName>
    </recommendedName>
</protein>
<dbReference type="KEGG" id="ctp:CTRG_06163"/>
<name>C5MJC0_CANTT</name>
<dbReference type="PANTHER" id="PTHR28153:SF1">
    <property type="entry name" value="DUF4484 DOMAIN-CONTAINING PROTEIN"/>
    <property type="match status" value="1"/>
</dbReference>
<evidence type="ECO:0000259" key="1">
    <source>
        <dbReference type="Pfam" id="PF14831"/>
    </source>
</evidence>